<feature type="compositionally biased region" description="Basic residues" evidence="1">
    <location>
        <begin position="1"/>
        <end position="10"/>
    </location>
</feature>
<dbReference type="HOGENOM" id="CLU_530373_0_0_1"/>
<dbReference type="AlphaFoldDB" id="M4DSH2"/>
<reference evidence="2 3" key="1">
    <citation type="journal article" date="2011" name="Nat. Genet.">
        <title>The genome of the mesopolyploid crop species Brassica rapa.</title>
        <authorList>
            <consortium name="Brassica rapa Genome Sequencing Project Consortium"/>
            <person name="Wang X."/>
            <person name="Wang H."/>
            <person name="Wang J."/>
            <person name="Sun R."/>
            <person name="Wu J."/>
            <person name="Liu S."/>
            <person name="Bai Y."/>
            <person name="Mun J.H."/>
            <person name="Bancroft I."/>
            <person name="Cheng F."/>
            <person name="Huang S."/>
            <person name="Li X."/>
            <person name="Hua W."/>
            <person name="Wang J."/>
            <person name="Wang X."/>
            <person name="Freeling M."/>
            <person name="Pires J.C."/>
            <person name="Paterson A.H."/>
            <person name="Chalhoub B."/>
            <person name="Wang B."/>
            <person name="Hayward A."/>
            <person name="Sharpe A.G."/>
            <person name="Park B.S."/>
            <person name="Weisshaar B."/>
            <person name="Liu B."/>
            <person name="Li B."/>
            <person name="Liu B."/>
            <person name="Tong C."/>
            <person name="Song C."/>
            <person name="Duran C."/>
            <person name="Peng C."/>
            <person name="Geng C."/>
            <person name="Koh C."/>
            <person name="Lin C."/>
            <person name="Edwards D."/>
            <person name="Mu D."/>
            <person name="Shen D."/>
            <person name="Soumpourou E."/>
            <person name="Li F."/>
            <person name="Fraser F."/>
            <person name="Conant G."/>
            <person name="Lassalle G."/>
            <person name="King G.J."/>
            <person name="Bonnema G."/>
            <person name="Tang H."/>
            <person name="Wang H."/>
            <person name="Belcram H."/>
            <person name="Zhou H."/>
            <person name="Hirakawa H."/>
            <person name="Abe H."/>
            <person name="Guo H."/>
            <person name="Wang H."/>
            <person name="Jin H."/>
            <person name="Parkin I.A."/>
            <person name="Batley J."/>
            <person name="Kim J.S."/>
            <person name="Just J."/>
            <person name="Li J."/>
            <person name="Xu J."/>
            <person name="Deng J."/>
            <person name="Kim J.A."/>
            <person name="Li J."/>
            <person name="Yu J."/>
            <person name="Meng J."/>
            <person name="Wang J."/>
            <person name="Min J."/>
            <person name="Poulain J."/>
            <person name="Wang J."/>
            <person name="Hatakeyama K."/>
            <person name="Wu K."/>
            <person name="Wang L."/>
            <person name="Fang L."/>
            <person name="Trick M."/>
            <person name="Links M.G."/>
            <person name="Zhao M."/>
            <person name="Jin M."/>
            <person name="Ramchiary N."/>
            <person name="Drou N."/>
            <person name="Berkman P.J."/>
            <person name="Cai Q."/>
            <person name="Huang Q."/>
            <person name="Li R."/>
            <person name="Tabata S."/>
            <person name="Cheng S."/>
            <person name="Zhang S."/>
            <person name="Zhang S."/>
            <person name="Huang S."/>
            <person name="Sato S."/>
            <person name="Sun S."/>
            <person name="Kwon S.J."/>
            <person name="Choi S.R."/>
            <person name="Lee T.H."/>
            <person name="Fan W."/>
            <person name="Zhao X."/>
            <person name="Tan X."/>
            <person name="Xu X."/>
            <person name="Wang Y."/>
            <person name="Qiu Y."/>
            <person name="Yin Y."/>
            <person name="Li Y."/>
            <person name="Du Y."/>
            <person name="Liao Y."/>
            <person name="Lim Y."/>
            <person name="Narusaka Y."/>
            <person name="Wang Y."/>
            <person name="Wang Z."/>
            <person name="Li Z."/>
            <person name="Wang Z."/>
            <person name="Xiong Z."/>
            <person name="Zhang Z."/>
        </authorList>
    </citation>
    <scope>NUCLEOTIDE SEQUENCE [LARGE SCALE GENOMIC DNA]</scope>
    <source>
        <strain evidence="2 3">cv. Chiifu-401-42</strain>
    </source>
</reference>
<keyword evidence="3" id="KW-1185">Reference proteome</keyword>
<reference evidence="2" key="3">
    <citation type="submission" date="2023-03" db="UniProtKB">
        <authorList>
            <consortium name="EnsemblPlants"/>
        </authorList>
    </citation>
    <scope>IDENTIFICATION</scope>
    <source>
        <strain evidence="2">cv. Chiifu-401-42</strain>
    </source>
</reference>
<reference evidence="2 3" key="2">
    <citation type="journal article" date="2018" name="Hortic Res">
        <title>Improved Brassica rapa reference genome by single-molecule sequencing and chromosome conformation capture technologies.</title>
        <authorList>
            <person name="Zhang L."/>
            <person name="Cai X."/>
            <person name="Wu J."/>
            <person name="Liu M."/>
            <person name="Grob S."/>
            <person name="Cheng F."/>
            <person name="Liang J."/>
            <person name="Cai C."/>
            <person name="Liu Z."/>
            <person name="Liu B."/>
            <person name="Wang F."/>
            <person name="Li S."/>
            <person name="Liu F."/>
            <person name="Li X."/>
            <person name="Cheng L."/>
            <person name="Yang W."/>
            <person name="Li M.H."/>
            <person name="Grossniklaus U."/>
            <person name="Zheng H."/>
            <person name="Wang X."/>
        </authorList>
    </citation>
    <scope>NUCLEOTIDE SEQUENCE [LARGE SCALE GENOMIC DNA]</scope>
    <source>
        <strain evidence="2 3">cv. Chiifu-401-42</strain>
    </source>
</reference>
<organism evidence="2 3">
    <name type="scientific">Brassica campestris</name>
    <name type="common">Field mustard</name>
    <dbReference type="NCBI Taxonomy" id="3711"/>
    <lineage>
        <taxon>Eukaryota</taxon>
        <taxon>Viridiplantae</taxon>
        <taxon>Streptophyta</taxon>
        <taxon>Embryophyta</taxon>
        <taxon>Tracheophyta</taxon>
        <taxon>Spermatophyta</taxon>
        <taxon>Magnoliopsida</taxon>
        <taxon>eudicotyledons</taxon>
        <taxon>Gunneridae</taxon>
        <taxon>Pentapetalae</taxon>
        <taxon>rosids</taxon>
        <taxon>malvids</taxon>
        <taxon>Brassicales</taxon>
        <taxon>Brassicaceae</taxon>
        <taxon>Brassiceae</taxon>
        <taxon>Brassica</taxon>
    </lineage>
</organism>
<dbReference type="EnsemblPlants" id="Bra019465.1">
    <property type="protein sequence ID" value="Bra019465.1-P"/>
    <property type="gene ID" value="Bra019465"/>
</dbReference>
<evidence type="ECO:0000256" key="1">
    <source>
        <dbReference type="SAM" id="MobiDB-lite"/>
    </source>
</evidence>
<protein>
    <submittedName>
        <fullName evidence="2">Uncharacterized protein</fullName>
    </submittedName>
</protein>
<sequence length="514" mass="57127">MPKRVRKVLRLAHPGPEVGAETNSGSAPDGPDPCAVPAGEMNLRSSKGKDIDLGNIEFSVDDSILPGWDPDLAYGDGSGTSEVPIPDFDDLFAGLPSSFDSPPPVEKSGRLKVIAEGSRIINGGLNLLGSGLEASHREAMVYRFKAEKAEKDLAPCHCGAEYETDYSASIKTHTATSFDNAHQKSINVMQKESVDNSPQDWENDYYNPIMAVHNATPEIRDDLFDEDYRKIGIFVHKFRPLKPEIQAQVETDSLLAEACGKGTRFSWISEAIDIEIQESIDGANCPSIDDKPPSLIDIRPKPPSTVRKKPNYDNQYLTHGEFGIFRDPDGYARPIDGHALQVSREDIADILQMANGADNLFMQQHNSIASSRSIGLLLDRRLTLTSLHRLTDVQNSEKDPMTVMELGVPTGKRKMSMKSTKMIKHARDVGGHIIKVSMDDIRSLLDRDSRDENNYICLPKHATSFTQTNLVPEIYTKDEINEMFYEFYGAQEKNEGDFQMKLDGVYYPLNDSIS</sequence>
<proteinExistence type="predicted"/>
<dbReference type="Gramene" id="Bra019465.1">
    <property type="protein sequence ID" value="Bra019465.1-P"/>
    <property type="gene ID" value="Bra019465"/>
</dbReference>
<name>M4DSH2_BRACM</name>
<evidence type="ECO:0000313" key="2">
    <source>
        <dbReference type="EnsemblPlants" id="Bra019465.1-P"/>
    </source>
</evidence>
<accession>M4DSH2</accession>
<evidence type="ECO:0000313" key="3">
    <source>
        <dbReference type="Proteomes" id="UP000011750"/>
    </source>
</evidence>
<dbReference type="Proteomes" id="UP000011750">
    <property type="component" value="Chromosome A06"/>
</dbReference>
<feature type="region of interest" description="Disordered" evidence="1">
    <location>
        <begin position="1"/>
        <end position="42"/>
    </location>
</feature>
<dbReference type="InParanoid" id="M4DSH2"/>